<protein>
    <submittedName>
        <fullName evidence="1">Uncharacterized protein</fullName>
    </submittedName>
</protein>
<proteinExistence type="predicted"/>
<accession>A0A0A9SJF4</accession>
<reference evidence="1" key="1">
    <citation type="submission" date="2014-09" db="EMBL/GenBank/DDBJ databases">
        <authorList>
            <person name="Magalhaes I.L.F."/>
            <person name="Oliveira U."/>
            <person name="Santos F.R."/>
            <person name="Vidigal T.H.D.A."/>
            <person name="Brescovit A.D."/>
            <person name="Santos A.J."/>
        </authorList>
    </citation>
    <scope>NUCLEOTIDE SEQUENCE</scope>
    <source>
        <tissue evidence="1">Shoot tissue taken approximately 20 cm above the soil surface</tissue>
    </source>
</reference>
<name>A0A0A9SJF4_ARUDO</name>
<sequence>MIRSSSQDISVELLLNNRIGNNLTSATSTIRTPPN</sequence>
<dbReference type="EMBL" id="GBRH01233593">
    <property type="protein sequence ID" value="JAD64302.1"/>
    <property type="molecule type" value="Transcribed_RNA"/>
</dbReference>
<reference evidence="1" key="2">
    <citation type="journal article" date="2015" name="Data Brief">
        <title>Shoot transcriptome of the giant reed, Arundo donax.</title>
        <authorList>
            <person name="Barrero R.A."/>
            <person name="Guerrero F.D."/>
            <person name="Moolhuijzen P."/>
            <person name="Goolsby J.A."/>
            <person name="Tidwell J."/>
            <person name="Bellgard S.E."/>
            <person name="Bellgard M.I."/>
        </authorList>
    </citation>
    <scope>NUCLEOTIDE SEQUENCE</scope>
    <source>
        <tissue evidence="1">Shoot tissue taken approximately 20 cm above the soil surface</tissue>
    </source>
</reference>
<dbReference type="AlphaFoldDB" id="A0A0A9SJF4"/>
<evidence type="ECO:0000313" key="1">
    <source>
        <dbReference type="EMBL" id="JAD64302.1"/>
    </source>
</evidence>
<organism evidence="1">
    <name type="scientific">Arundo donax</name>
    <name type="common">Giant reed</name>
    <name type="synonym">Donax arundinaceus</name>
    <dbReference type="NCBI Taxonomy" id="35708"/>
    <lineage>
        <taxon>Eukaryota</taxon>
        <taxon>Viridiplantae</taxon>
        <taxon>Streptophyta</taxon>
        <taxon>Embryophyta</taxon>
        <taxon>Tracheophyta</taxon>
        <taxon>Spermatophyta</taxon>
        <taxon>Magnoliopsida</taxon>
        <taxon>Liliopsida</taxon>
        <taxon>Poales</taxon>
        <taxon>Poaceae</taxon>
        <taxon>PACMAD clade</taxon>
        <taxon>Arundinoideae</taxon>
        <taxon>Arundineae</taxon>
        <taxon>Arundo</taxon>
    </lineage>
</organism>